<comment type="function">
    <text evidence="5">Forms part of the polypeptide exit tunnel.</text>
</comment>
<evidence type="ECO:0000256" key="5">
    <source>
        <dbReference type="HAMAP-Rule" id="MF_01328"/>
    </source>
</evidence>
<accession>A0A2M8ESL9</accession>
<evidence type="ECO:0000313" key="7">
    <source>
        <dbReference type="Proteomes" id="UP000229816"/>
    </source>
</evidence>
<comment type="function">
    <text evidence="5">One of the primary rRNA binding proteins, this protein initially binds near the 5'-end of the 23S rRNA. It is important during the early stages of 50S assembly. It makes multiple contacts with different domains of the 23S rRNA in the assembled 50S subunit and ribosome.</text>
</comment>
<sequence>MPRVNIFTIAGKKSEQITLPSKIFAAKVNNQLMAQAVRVYLSNQRKAGAKAKTRAEVSGSGRKIWRQKGTGRARHGDQYAPIFVGGGVAHGPTGSENYQLKMSKRMRQQALFSALTSKFKDGEIIVVKGLAKIEPKTKEMMMVLEKVTRNWPCVAKGYAGGAKLETSRASPKAMPAARNWKLTLVLPELIENVIRAARNIEGVKLVQANTLNTYDVLNGGKLIFMKESMDKLKEIWI</sequence>
<dbReference type="PANTHER" id="PTHR10746:SF6">
    <property type="entry name" value="LARGE RIBOSOMAL SUBUNIT PROTEIN UL4M"/>
    <property type="match status" value="1"/>
</dbReference>
<keyword evidence="5" id="KW-0694">RNA-binding</keyword>
<dbReference type="NCBIfam" id="TIGR03953">
    <property type="entry name" value="rplD_bact"/>
    <property type="match status" value="1"/>
</dbReference>
<evidence type="ECO:0000256" key="2">
    <source>
        <dbReference type="ARBA" id="ARBA00022980"/>
    </source>
</evidence>
<dbReference type="Pfam" id="PF00573">
    <property type="entry name" value="Ribosomal_L4"/>
    <property type="match status" value="1"/>
</dbReference>
<dbReference type="InterPro" id="IPR013005">
    <property type="entry name" value="Ribosomal_uL4-like"/>
</dbReference>
<keyword evidence="3 5" id="KW-0687">Ribonucleoprotein</keyword>
<evidence type="ECO:0000313" key="6">
    <source>
        <dbReference type="EMBL" id="PJC28107.1"/>
    </source>
</evidence>
<dbReference type="InterPro" id="IPR023574">
    <property type="entry name" value="Ribosomal_uL4_dom_sf"/>
</dbReference>
<dbReference type="GO" id="GO:0019843">
    <property type="term" value="F:rRNA binding"/>
    <property type="evidence" value="ECO:0007669"/>
    <property type="project" value="UniProtKB-UniRule"/>
</dbReference>
<comment type="similarity">
    <text evidence="1 5">Belongs to the universal ribosomal protein uL4 family.</text>
</comment>
<dbReference type="InterPro" id="IPR002136">
    <property type="entry name" value="Ribosomal_uL4"/>
</dbReference>
<dbReference type="HAMAP" id="MF_01328_B">
    <property type="entry name" value="Ribosomal_uL4_B"/>
    <property type="match status" value="1"/>
</dbReference>
<protein>
    <recommendedName>
        <fullName evidence="4 5">Large ribosomal subunit protein uL4</fullName>
    </recommendedName>
</protein>
<dbReference type="EMBL" id="PFSF01000039">
    <property type="protein sequence ID" value="PJC28107.1"/>
    <property type="molecule type" value="Genomic_DNA"/>
</dbReference>
<comment type="subunit">
    <text evidence="5">Part of the 50S ribosomal subunit.</text>
</comment>
<organism evidence="6 7">
    <name type="scientific">Candidatus Shapirobacteria bacterium CG_4_9_14_0_2_um_filter_39_11</name>
    <dbReference type="NCBI Taxonomy" id="1974478"/>
    <lineage>
        <taxon>Bacteria</taxon>
        <taxon>Candidatus Shapironibacteriota</taxon>
    </lineage>
</organism>
<dbReference type="SUPFAM" id="SSF52166">
    <property type="entry name" value="Ribosomal protein L4"/>
    <property type="match status" value="1"/>
</dbReference>
<gene>
    <name evidence="5" type="primary">rplD</name>
    <name evidence="6" type="ORF">CO054_01900</name>
</gene>
<keyword evidence="5" id="KW-0699">rRNA-binding</keyword>
<proteinExistence type="inferred from homology"/>
<dbReference type="GO" id="GO:0003735">
    <property type="term" value="F:structural constituent of ribosome"/>
    <property type="evidence" value="ECO:0007669"/>
    <property type="project" value="InterPro"/>
</dbReference>
<dbReference type="AlphaFoldDB" id="A0A2M8ESL9"/>
<dbReference type="GO" id="GO:0006412">
    <property type="term" value="P:translation"/>
    <property type="evidence" value="ECO:0007669"/>
    <property type="project" value="UniProtKB-UniRule"/>
</dbReference>
<dbReference type="Gene3D" id="3.40.1370.10">
    <property type="match status" value="1"/>
</dbReference>
<name>A0A2M8ESL9_9BACT</name>
<keyword evidence="2 5" id="KW-0689">Ribosomal protein</keyword>
<reference evidence="7" key="1">
    <citation type="submission" date="2017-09" db="EMBL/GenBank/DDBJ databases">
        <title>Depth-based differentiation of microbial function through sediment-hosted aquifers and enrichment of novel symbionts in the deep terrestrial subsurface.</title>
        <authorList>
            <person name="Probst A.J."/>
            <person name="Ladd B."/>
            <person name="Jarett J.K."/>
            <person name="Geller-Mcgrath D.E."/>
            <person name="Sieber C.M.K."/>
            <person name="Emerson J.B."/>
            <person name="Anantharaman K."/>
            <person name="Thomas B.C."/>
            <person name="Malmstrom R."/>
            <person name="Stieglmeier M."/>
            <person name="Klingl A."/>
            <person name="Woyke T."/>
            <person name="Ryan C.M."/>
            <person name="Banfield J.F."/>
        </authorList>
    </citation>
    <scope>NUCLEOTIDE SEQUENCE [LARGE SCALE GENOMIC DNA]</scope>
</reference>
<dbReference type="Proteomes" id="UP000229816">
    <property type="component" value="Unassembled WGS sequence"/>
</dbReference>
<dbReference type="GO" id="GO:1990904">
    <property type="term" value="C:ribonucleoprotein complex"/>
    <property type="evidence" value="ECO:0007669"/>
    <property type="project" value="UniProtKB-KW"/>
</dbReference>
<dbReference type="GO" id="GO:0005840">
    <property type="term" value="C:ribosome"/>
    <property type="evidence" value="ECO:0007669"/>
    <property type="project" value="UniProtKB-KW"/>
</dbReference>
<dbReference type="PANTHER" id="PTHR10746">
    <property type="entry name" value="50S RIBOSOMAL PROTEIN L4"/>
    <property type="match status" value="1"/>
</dbReference>
<evidence type="ECO:0000256" key="3">
    <source>
        <dbReference type="ARBA" id="ARBA00023274"/>
    </source>
</evidence>
<evidence type="ECO:0000256" key="4">
    <source>
        <dbReference type="ARBA" id="ARBA00035244"/>
    </source>
</evidence>
<comment type="caution">
    <text evidence="6">The sequence shown here is derived from an EMBL/GenBank/DDBJ whole genome shotgun (WGS) entry which is preliminary data.</text>
</comment>
<evidence type="ECO:0000256" key="1">
    <source>
        <dbReference type="ARBA" id="ARBA00010528"/>
    </source>
</evidence>